<keyword evidence="1" id="KW-1133">Transmembrane helix</keyword>
<sequence length="98" mass="11338">MAHSSEQKRACGLSYKVSAYWIRAASCHNALLINPKPDAHHLHIHGYQSSLKNVLFIVFFLIIIIIIYSSPRRRHNVKKVDVLRHPCIRHIKDSWQSG</sequence>
<dbReference type="Proteomes" id="UP001187315">
    <property type="component" value="Unassembled WGS sequence"/>
</dbReference>
<gene>
    <name evidence="2" type="ORF">Q7C36_000279</name>
</gene>
<reference evidence="2" key="1">
    <citation type="submission" date="2023-08" db="EMBL/GenBank/DDBJ databases">
        <title>Pelteobagrus vachellii genome.</title>
        <authorList>
            <person name="Liu H."/>
        </authorList>
    </citation>
    <scope>NUCLEOTIDE SEQUENCE</scope>
    <source>
        <strain evidence="2">PRFRI_2022a</strain>
        <tissue evidence="2">Muscle</tissue>
    </source>
</reference>
<dbReference type="AlphaFoldDB" id="A0AA88P1G3"/>
<name>A0AA88P1G3_TACVA</name>
<keyword evidence="1" id="KW-0812">Transmembrane</keyword>
<protein>
    <submittedName>
        <fullName evidence="2">Uncharacterized protein</fullName>
    </submittedName>
</protein>
<evidence type="ECO:0000256" key="1">
    <source>
        <dbReference type="SAM" id="Phobius"/>
    </source>
</evidence>
<evidence type="ECO:0000313" key="2">
    <source>
        <dbReference type="EMBL" id="KAK2868408.1"/>
    </source>
</evidence>
<keyword evidence="3" id="KW-1185">Reference proteome</keyword>
<feature type="transmembrane region" description="Helical" evidence="1">
    <location>
        <begin position="51"/>
        <end position="69"/>
    </location>
</feature>
<proteinExistence type="predicted"/>
<evidence type="ECO:0000313" key="3">
    <source>
        <dbReference type="Proteomes" id="UP001187315"/>
    </source>
</evidence>
<accession>A0AA88P1G3</accession>
<keyword evidence="1" id="KW-0472">Membrane</keyword>
<comment type="caution">
    <text evidence="2">The sequence shown here is derived from an EMBL/GenBank/DDBJ whole genome shotgun (WGS) entry which is preliminary data.</text>
</comment>
<organism evidence="2 3">
    <name type="scientific">Tachysurus vachellii</name>
    <name type="common">Darkbarbel catfish</name>
    <name type="synonym">Pelteobagrus vachellii</name>
    <dbReference type="NCBI Taxonomy" id="175792"/>
    <lineage>
        <taxon>Eukaryota</taxon>
        <taxon>Metazoa</taxon>
        <taxon>Chordata</taxon>
        <taxon>Craniata</taxon>
        <taxon>Vertebrata</taxon>
        <taxon>Euteleostomi</taxon>
        <taxon>Actinopterygii</taxon>
        <taxon>Neopterygii</taxon>
        <taxon>Teleostei</taxon>
        <taxon>Ostariophysi</taxon>
        <taxon>Siluriformes</taxon>
        <taxon>Bagridae</taxon>
        <taxon>Tachysurus</taxon>
    </lineage>
</organism>
<dbReference type="EMBL" id="JAVHJS010000001">
    <property type="protein sequence ID" value="KAK2868408.1"/>
    <property type="molecule type" value="Genomic_DNA"/>
</dbReference>